<dbReference type="OrthoDB" id="2107166at2759"/>
<feature type="compositionally biased region" description="Polar residues" evidence="1">
    <location>
        <begin position="310"/>
        <end position="321"/>
    </location>
</feature>
<feature type="region of interest" description="Disordered" evidence="1">
    <location>
        <begin position="208"/>
        <end position="246"/>
    </location>
</feature>
<feature type="region of interest" description="Disordered" evidence="1">
    <location>
        <begin position="341"/>
        <end position="372"/>
    </location>
</feature>
<feature type="region of interest" description="Disordered" evidence="1">
    <location>
        <begin position="1"/>
        <end position="114"/>
    </location>
</feature>
<evidence type="ECO:0000313" key="4">
    <source>
        <dbReference type="Proteomes" id="UP000053477"/>
    </source>
</evidence>
<protein>
    <recommendedName>
        <fullName evidence="2">LysM domain-containing protein</fullName>
    </recommendedName>
</protein>
<proteinExistence type="predicted"/>
<dbReference type="InParanoid" id="A0A0H2RWD1"/>
<evidence type="ECO:0000259" key="2">
    <source>
        <dbReference type="PROSITE" id="PS51782"/>
    </source>
</evidence>
<sequence>MDPWKAGESSTSVHQNGRSVRPDEPGSPHIASELRIRKKSLHRRSATTDDAHYHPLHTPTYGSLRDSCVTRPMLRRKISGDPDGSDEGDSEYASSIRSRRSRSQNGRTESTSVGDTPVIVHQVLRTDSLAGISLKYGISLADLRRVNRLWASDPIHLRSVLYIPVHLASKGIDALLFTTRTKEDSANDSTVSDDVPVVQRIPASELAFFRSPNPADSPPPSKTRPMAHSSRINTSRSDSPNFRPLSMSLSSQGLKSLFHSFPLLSNDVPSSRTSFDASEGSSTSNASEASSDQEHEMAVLKSPKRERTPTQRSPRKLSTISHYPPYRSSVLDIFRDFINGGPELDDVSPSVVQTEQLKPSRRMEFPKPTKKA</sequence>
<feature type="compositionally biased region" description="Basic and acidic residues" evidence="1">
    <location>
        <begin position="292"/>
        <end position="309"/>
    </location>
</feature>
<dbReference type="Gene3D" id="3.10.350.10">
    <property type="entry name" value="LysM domain"/>
    <property type="match status" value="1"/>
</dbReference>
<feature type="compositionally biased region" description="Polar residues" evidence="1">
    <location>
        <begin position="104"/>
        <end position="114"/>
    </location>
</feature>
<gene>
    <name evidence="3" type="ORF">SCHPADRAFT_1000490</name>
</gene>
<dbReference type="SMART" id="SM00257">
    <property type="entry name" value="LysM"/>
    <property type="match status" value="1"/>
</dbReference>
<feature type="compositionally biased region" description="Polar residues" evidence="1">
    <location>
        <begin position="8"/>
        <end position="18"/>
    </location>
</feature>
<dbReference type="PANTHER" id="PTHR20932">
    <property type="entry name" value="LYSM AND PUTATIVE PEPTIDOGLYCAN-BINDING DOMAIN-CONTAINING PROTEIN"/>
    <property type="match status" value="1"/>
</dbReference>
<feature type="region of interest" description="Disordered" evidence="1">
    <location>
        <begin position="269"/>
        <end position="321"/>
    </location>
</feature>
<organism evidence="3 4">
    <name type="scientific">Schizopora paradoxa</name>
    <dbReference type="NCBI Taxonomy" id="27342"/>
    <lineage>
        <taxon>Eukaryota</taxon>
        <taxon>Fungi</taxon>
        <taxon>Dikarya</taxon>
        <taxon>Basidiomycota</taxon>
        <taxon>Agaricomycotina</taxon>
        <taxon>Agaricomycetes</taxon>
        <taxon>Hymenochaetales</taxon>
        <taxon>Schizoporaceae</taxon>
        <taxon>Schizopora</taxon>
    </lineage>
</organism>
<evidence type="ECO:0000256" key="1">
    <source>
        <dbReference type="SAM" id="MobiDB-lite"/>
    </source>
</evidence>
<name>A0A0H2RWD1_9AGAM</name>
<feature type="domain" description="LysM" evidence="2">
    <location>
        <begin position="119"/>
        <end position="163"/>
    </location>
</feature>
<feature type="compositionally biased region" description="Basic residues" evidence="1">
    <location>
        <begin position="36"/>
        <end position="45"/>
    </location>
</feature>
<reference evidence="3 4" key="1">
    <citation type="submission" date="2015-04" db="EMBL/GenBank/DDBJ databases">
        <title>Complete genome sequence of Schizopora paradoxa KUC8140, a cosmopolitan wood degrader in East Asia.</title>
        <authorList>
            <consortium name="DOE Joint Genome Institute"/>
            <person name="Min B."/>
            <person name="Park H."/>
            <person name="Jang Y."/>
            <person name="Kim J.-J."/>
            <person name="Kim K.H."/>
            <person name="Pangilinan J."/>
            <person name="Lipzen A."/>
            <person name="Riley R."/>
            <person name="Grigoriev I.V."/>
            <person name="Spatafora J.W."/>
            <person name="Choi I.-G."/>
        </authorList>
    </citation>
    <scope>NUCLEOTIDE SEQUENCE [LARGE SCALE GENOMIC DNA]</scope>
    <source>
        <strain evidence="3 4">KUC8140</strain>
    </source>
</reference>
<dbReference type="InterPro" id="IPR036779">
    <property type="entry name" value="LysM_dom_sf"/>
</dbReference>
<dbReference type="PROSITE" id="PS51782">
    <property type="entry name" value="LYSM"/>
    <property type="match status" value="1"/>
</dbReference>
<dbReference type="EMBL" id="KQ086066">
    <property type="protein sequence ID" value="KLO09116.1"/>
    <property type="molecule type" value="Genomic_DNA"/>
</dbReference>
<dbReference type="Pfam" id="PF01476">
    <property type="entry name" value="LysM"/>
    <property type="match status" value="1"/>
</dbReference>
<dbReference type="InterPro" id="IPR018392">
    <property type="entry name" value="LysM"/>
</dbReference>
<dbReference type="STRING" id="27342.A0A0H2RWD1"/>
<feature type="compositionally biased region" description="Basic and acidic residues" evidence="1">
    <location>
        <begin position="361"/>
        <end position="372"/>
    </location>
</feature>
<dbReference type="InterPro" id="IPR045030">
    <property type="entry name" value="LYSM1-4"/>
</dbReference>
<dbReference type="SUPFAM" id="SSF54106">
    <property type="entry name" value="LysM domain"/>
    <property type="match status" value="1"/>
</dbReference>
<feature type="compositionally biased region" description="Low complexity" evidence="1">
    <location>
        <begin position="277"/>
        <end position="290"/>
    </location>
</feature>
<dbReference type="AlphaFoldDB" id="A0A0H2RWD1"/>
<feature type="compositionally biased region" description="Polar residues" evidence="1">
    <location>
        <begin position="230"/>
        <end position="240"/>
    </location>
</feature>
<dbReference type="Proteomes" id="UP000053477">
    <property type="component" value="Unassembled WGS sequence"/>
</dbReference>
<accession>A0A0H2RWD1</accession>
<keyword evidence="4" id="KW-1185">Reference proteome</keyword>
<dbReference type="PANTHER" id="PTHR20932:SF8">
    <property type="entry name" value="LD22649P"/>
    <property type="match status" value="1"/>
</dbReference>
<dbReference type="CDD" id="cd00118">
    <property type="entry name" value="LysM"/>
    <property type="match status" value="1"/>
</dbReference>
<evidence type="ECO:0000313" key="3">
    <source>
        <dbReference type="EMBL" id="KLO09116.1"/>
    </source>
</evidence>